<organism evidence="2 3">
    <name type="scientific">Stigmatella ashevillensis</name>
    <dbReference type="NCBI Taxonomy" id="2995309"/>
    <lineage>
        <taxon>Bacteria</taxon>
        <taxon>Pseudomonadati</taxon>
        <taxon>Myxococcota</taxon>
        <taxon>Myxococcia</taxon>
        <taxon>Myxococcales</taxon>
        <taxon>Cystobacterineae</taxon>
        <taxon>Archangiaceae</taxon>
        <taxon>Stigmatella</taxon>
    </lineage>
</organism>
<dbReference type="InterPro" id="IPR011991">
    <property type="entry name" value="ArsR-like_HTH"/>
</dbReference>
<dbReference type="PANTHER" id="PTHR38600:SF2">
    <property type="entry name" value="SLL0088 PROTEIN"/>
    <property type="match status" value="1"/>
</dbReference>
<dbReference type="NCBIfam" id="NF033788">
    <property type="entry name" value="HTH_metalloreg"/>
    <property type="match status" value="1"/>
</dbReference>
<dbReference type="EMBL" id="JAQNDM010000002">
    <property type="protein sequence ID" value="MDC0712199.1"/>
    <property type="molecule type" value="Genomic_DNA"/>
</dbReference>
<dbReference type="PRINTS" id="PR00778">
    <property type="entry name" value="HTHARSR"/>
</dbReference>
<dbReference type="InterPro" id="IPR036390">
    <property type="entry name" value="WH_DNA-bd_sf"/>
</dbReference>
<comment type="caution">
    <text evidence="2">The sequence shown here is derived from an EMBL/GenBank/DDBJ whole genome shotgun (WGS) entry which is preliminary data.</text>
</comment>
<evidence type="ECO:0000313" key="3">
    <source>
        <dbReference type="Proteomes" id="UP001221838"/>
    </source>
</evidence>
<sequence>MESGLKHSAPIFAALGDETRLRLVARLCADGPQSIARLTGGAGVTRQAITKHLHVLAEAGIVRSLRQGRESIWELEPRQLEEARRCLDQISQQWDDALGRLKLFVESP</sequence>
<dbReference type="InterPro" id="IPR036388">
    <property type="entry name" value="WH-like_DNA-bd_sf"/>
</dbReference>
<evidence type="ECO:0000259" key="1">
    <source>
        <dbReference type="PROSITE" id="PS50987"/>
    </source>
</evidence>
<dbReference type="CDD" id="cd00090">
    <property type="entry name" value="HTH_ARSR"/>
    <property type="match status" value="1"/>
</dbReference>
<dbReference type="Proteomes" id="UP001221838">
    <property type="component" value="Unassembled WGS sequence"/>
</dbReference>
<dbReference type="Gene3D" id="1.10.10.10">
    <property type="entry name" value="Winged helix-like DNA-binding domain superfamily/Winged helix DNA-binding domain"/>
    <property type="match status" value="1"/>
</dbReference>
<proteinExistence type="predicted"/>
<dbReference type="RefSeq" id="WP_272142275.1">
    <property type="nucleotide sequence ID" value="NZ_JAQNDM010000002.1"/>
</dbReference>
<dbReference type="PROSITE" id="PS50987">
    <property type="entry name" value="HTH_ARSR_2"/>
    <property type="match status" value="1"/>
</dbReference>
<reference evidence="2 3" key="1">
    <citation type="submission" date="2022-11" db="EMBL/GenBank/DDBJ databases">
        <title>Minimal conservation of predation-associated metabolite biosynthetic gene clusters underscores biosynthetic potential of Myxococcota including descriptions for ten novel species: Archangium lansinium sp. nov., Myxococcus landrumus sp. nov., Nannocystis bai.</title>
        <authorList>
            <person name="Ahearne A."/>
            <person name="Stevens C."/>
            <person name="Dowd S."/>
        </authorList>
    </citation>
    <scope>NUCLEOTIDE SEQUENCE [LARGE SCALE GENOMIC DNA]</scope>
    <source>
        <strain evidence="2 3">NCWAL01</strain>
    </source>
</reference>
<evidence type="ECO:0000313" key="2">
    <source>
        <dbReference type="EMBL" id="MDC0712199.1"/>
    </source>
</evidence>
<accession>A0ABT5DEV2</accession>
<protein>
    <submittedName>
        <fullName evidence="2">Metalloregulator ArsR/SmtB family transcription factor</fullName>
    </submittedName>
</protein>
<dbReference type="InterPro" id="IPR001845">
    <property type="entry name" value="HTH_ArsR_DNA-bd_dom"/>
</dbReference>
<keyword evidence="3" id="KW-1185">Reference proteome</keyword>
<dbReference type="Pfam" id="PF12840">
    <property type="entry name" value="HTH_20"/>
    <property type="match status" value="1"/>
</dbReference>
<dbReference type="SMART" id="SM00418">
    <property type="entry name" value="HTH_ARSR"/>
    <property type="match status" value="1"/>
</dbReference>
<dbReference type="SUPFAM" id="SSF46785">
    <property type="entry name" value="Winged helix' DNA-binding domain"/>
    <property type="match status" value="1"/>
</dbReference>
<dbReference type="PANTHER" id="PTHR38600">
    <property type="entry name" value="TRANSCRIPTIONAL REGULATORY PROTEIN"/>
    <property type="match status" value="1"/>
</dbReference>
<feature type="domain" description="HTH arsR-type" evidence="1">
    <location>
        <begin position="1"/>
        <end position="95"/>
    </location>
</feature>
<name>A0ABT5DEV2_9BACT</name>
<gene>
    <name evidence="2" type="ORF">POL68_27275</name>
</gene>